<dbReference type="GO" id="GO:0005525">
    <property type="term" value="F:GTP binding"/>
    <property type="evidence" value="ECO:0007669"/>
    <property type="project" value="UniProtKB-KW"/>
</dbReference>
<dbReference type="Gene3D" id="3.40.50.300">
    <property type="entry name" value="P-loop containing nucleotide triphosphate hydrolases"/>
    <property type="match status" value="1"/>
</dbReference>
<dbReference type="Gene3D" id="1.20.1000.10">
    <property type="entry name" value="Guanylate-binding protein, C-terminal domain"/>
    <property type="match status" value="1"/>
</dbReference>
<keyword evidence="3" id="KW-0342">GTP-binding</keyword>
<feature type="coiled-coil region" evidence="5">
    <location>
        <begin position="690"/>
        <end position="942"/>
    </location>
</feature>
<dbReference type="CDD" id="cd01851">
    <property type="entry name" value="GBP"/>
    <property type="match status" value="1"/>
</dbReference>
<proteinExistence type="inferred from homology"/>
<reference evidence="8" key="1">
    <citation type="submission" date="2023-03" db="EMBL/GenBank/DDBJ databases">
        <authorList>
            <person name="Julca I."/>
        </authorList>
    </citation>
    <scope>NUCLEOTIDE SEQUENCE</scope>
</reference>
<dbReference type="AlphaFoldDB" id="A0AAV1BZ75"/>
<dbReference type="PANTHER" id="PTHR10751">
    <property type="entry name" value="GUANYLATE BINDING PROTEIN"/>
    <property type="match status" value="1"/>
</dbReference>
<feature type="region of interest" description="Disordered" evidence="6">
    <location>
        <begin position="951"/>
        <end position="1018"/>
    </location>
</feature>
<dbReference type="InterPro" id="IPR015894">
    <property type="entry name" value="Guanylate-bd_N"/>
</dbReference>
<evidence type="ECO:0000256" key="4">
    <source>
        <dbReference type="PROSITE-ProRule" id="PRU01052"/>
    </source>
</evidence>
<protein>
    <submittedName>
        <fullName evidence="8">OLC1v1021434C1</fullName>
    </submittedName>
</protein>
<feature type="region of interest" description="Disordered" evidence="6">
    <location>
        <begin position="1"/>
        <end position="34"/>
    </location>
</feature>
<keyword evidence="5" id="KW-0175">Coiled coil</keyword>
<evidence type="ECO:0000256" key="2">
    <source>
        <dbReference type="ARBA" id="ARBA00022801"/>
    </source>
</evidence>
<dbReference type="Pfam" id="PF02841">
    <property type="entry name" value="GBP_C"/>
    <property type="match status" value="1"/>
</dbReference>
<evidence type="ECO:0000313" key="9">
    <source>
        <dbReference type="Proteomes" id="UP001161247"/>
    </source>
</evidence>
<dbReference type="EMBL" id="OX459118">
    <property type="protein sequence ID" value="CAI9087377.1"/>
    <property type="molecule type" value="Genomic_DNA"/>
</dbReference>
<gene>
    <name evidence="8" type="ORF">OLC1_LOCUS223</name>
</gene>
<evidence type="ECO:0000256" key="5">
    <source>
        <dbReference type="SAM" id="Coils"/>
    </source>
</evidence>
<comment type="similarity">
    <text evidence="4">Belongs to the TRAFAC class dynamin-like GTPase superfamily. GB1/RHD3 GTPase family.</text>
</comment>
<dbReference type="SUPFAM" id="SSF48340">
    <property type="entry name" value="Interferon-induced guanylate-binding protein 1 (GBP1), C-terminal domain"/>
    <property type="match status" value="1"/>
</dbReference>
<organism evidence="8 9">
    <name type="scientific">Oldenlandia corymbosa var. corymbosa</name>
    <dbReference type="NCBI Taxonomy" id="529605"/>
    <lineage>
        <taxon>Eukaryota</taxon>
        <taxon>Viridiplantae</taxon>
        <taxon>Streptophyta</taxon>
        <taxon>Embryophyta</taxon>
        <taxon>Tracheophyta</taxon>
        <taxon>Spermatophyta</taxon>
        <taxon>Magnoliopsida</taxon>
        <taxon>eudicotyledons</taxon>
        <taxon>Gunneridae</taxon>
        <taxon>Pentapetalae</taxon>
        <taxon>asterids</taxon>
        <taxon>lamiids</taxon>
        <taxon>Gentianales</taxon>
        <taxon>Rubiaceae</taxon>
        <taxon>Rubioideae</taxon>
        <taxon>Spermacoceae</taxon>
        <taxon>Hedyotis-Oldenlandia complex</taxon>
        <taxon>Oldenlandia</taxon>
    </lineage>
</organism>
<sequence length="1066" mass="120763">MRFWGKGSNSESPQQASPSPEPPPPLVRSSNMAGGPARPIRFVYCDDKGKFQIDPEALAVLQLVKEPVGVVSVCGRARQGKSFILNQLLGRSSGFQVAATHRPCTKGIWLWSAPLKRTALDGTEYNLLLLDTEGIDAYDQTGTYSTQIFSLAVLLSSMFIYNQMGGIDEAALDRLSLVTEMTKHIRVRAAGGSTVSELGQFSPIFVWLLRDFYLDLVEDNRKITPRDYLEIALRPVQGGVRDVTAKNEIRDSIRALFPDRECFTLVRPLSDENDLQRMDQIPLDKLRPEFRAGLDALTRFVFERTRPKQMGATVMTGPILARITQSFLDALNKGAVPTITSSWQSVEEAECLRAFELGTEVYMSSFDRSKPADEGSLREAHEDAVQKAVAAFNSTAVGTGSIRQKHEKQFQTFVKRAFEDIKKNAFREALDHCTKSIKKMERDLKNACQAPDAKLDNVLKVLDGFVSEYESHCHGPEKWKMLSNFLQESMGGPILDLIKKQIDQVRSERSALALKCRSIEDRMSLLQKQYEAAEKHKSDNLKRYEDAMIDMKKLEDDYKRQIGNLQLKITSLEERCSSTSRLLDSVRQESNEWKRKYDQQSYKQKSAEDQANSEIQILKSKSHAAEARLAAAHEQAQSAREEAEEWKRKYDIAVKEAKNALEKAATVQERTSKQTQQREDALRAEYSTTLAEKDEEIKEKTSKIEHAEQRVTTLTLDLKAAESKMRNYELEVSSLRHEIKELTERVESANATARSFEREARDLEQRKVHLEEKYQSEFSRFAEVEERCKSAEREAKRATELADKARAEAVAAQKDKNEIQRTSIERLAQIERAERLMESLERQKADLKIELEQHIASEMDAVSKVALLEARVEEREKEIESLLKSNNEQRANTVQVLEKLLETERAARSEANKLADSLSLQLQATQGKLDMLQQEVTALRLNETALDGKLRTASHGKRARVEDYETGMESTHDVGTNDRVSRGNKRSKSTSSPLKIHSPEDGGSVYRGDDDTLSQQTNSQDYTKFTANKLKQELTKHGFGHEVVALKAPHKKGDLLALYERCILKK</sequence>
<dbReference type="InterPro" id="IPR030386">
    <property type="entry name" value="G_GB1_RHD3_dom"/>
</dbReference>
<dbReference type="Gene3D" id="1.20.5.340">
    <property type="match status" value="1"/>
</dbReference>
<dbReference type="Pfam" id="PF02263">
    <property type="entry name" value="GBP"/>
    <property type="match status" value="1"/>
</dbReference>
<feature type="compositionally biased region" description="Polar residues" evidence="6">
    <location>
        <begin position="599"/>
        <end position="609"/>
    </location>
</feature>
<feature type="coiled-coil region" evidence="5">
    <location>
        <begin position="615"/>
        <end position="663"/>
    </location>
</feature>
<feature type="compositionally biased region" description="Basic and acidic residues" evidence="6">
    <location>
        <begin position="970"/>
        <end position="981"/>
    </location>
</feature>
<evidence type="ECO:0000256" key="3">
    <source>
        <dbReference type="ARBA" id="ARBA00023134"/>
    </source>
</evidence>
<dbReference type="InterPro" id="IPR036543">
    <property type="entry name" value="Guanylate-bd_C_sf"/>
</dbReference>
<keyword evidence="1" id="KW-0547">Nucleotide-binding</keyword>
<feature type="compositionally biased region" description="Low complexity" evidence="6">
    <location>
        <begin position="8"/>
        <end position="18"/>
    </location>
</feature>
<dbReference type="InterPro" id="IPR003191">
    <property type="entry name" value="Guanylate-bd/ATL_C"/>
</dbReference>
<accession>A0AAV1BZ75</accession>
<dbReference type="SUPFAM" id="SSF52540">
    <property type="entry name" value="P-loop containing nucleoside triphosphate hydrolases"/>
    <property type="match status" value="1"/>
</dbReference>
<evidence type="ECO:0000259" key="7">
    <source>
        <dbReference type="PROSITE" id="PS51715"/>
    </source>
</evidence>
<evidence type="ECO:0000256" key="6">
    <source>
        <dbReference type="SAM" id="MobiDB-lite"/>
    </source>
</evidence>
<keyword evidence="9" id="KW-1185">Reference proteome</keyword>
<evidence type="ECO:0000313" key="8">
    <source>
        <dbReference type="EMBL" id="CAI9087377.1"/>
    </source>
</evidence>
<feature type="region of interest" description="Disordered" evidence="6">
    <location>
        <begin position="588"/>
        <end position="609"/>
    </location>
</feature>
<dbReference type="FunFam" id="3.40.50.300:FF:000723">
    <property type="entry name" value="Guanylate-binding family protein"/>
    <property type="match status" value="1"/>
</dbReference>
<evidence type="ECO:0000256" key="1">
    <source>
        <dbReference type="ARBA" id="ARBA00022741"/>
    </source>
</evidence>
<keyword evidence="2" id="KW-0378">Hydrolase</keyword>
<dbReference type="PROSITE" id="PS51715">
    <property type="entry name" value="G_GB1_RHD3"/>
    <property type="match status" value="1"/>
</dbReference>
<feature type="compositionally biased region" description="Basic and acidic residues" evidence="6">
    <location>
        <begin position="588"/>
        <end position="598"/>
    </location>
</feature>
<dbReference type="InterPro" id="IPR027417">
    <property type="entry name" value="P-loop_NTPase"/>
</dbReference>
<dbReference type="Proteomes" id="UP001161247">
    <property type="component" value="Chromosome 1"/>
</dbReference>
<feature type="domain" description="GB1/RHD3-type G" evidence="7">
    <location>
        <begin position="65"/>
        <end position="306"/>
    </location>
</feature>
<name>A0AAV1BZ75_OLDCO</name>
<dbReference type="GO" id="GO:0003924">
    <property type="term" value="F:GTPase activity"/>
    <property type="evidence" value="ECO:0007669"/>
    <property type="project" value="InterPro"/>
</dbReference>